<dbReference type="OrthoDB" id="2412176at2759"/>
<proteinExistence type="predicted"/>
<evidence type="ECO:0000313" key="1">
    <source>
        <dbReference type="EMBL" id="CAG8744580.1"/>
    </source>
</evidence>
<dbReference type="AlphaFoldDB" id="A0A9N9IPQ5"/>
<accession>A0A9N9IPQ5</accession>
<organism evidence="1 2">
    <name type="scientific">Funneliformis caledonium</name>
    <dbReference type="NCBI Taxonomy" id="1117310"/>
    <lineage>
        <taxon>Eukaryota</taxon>
        <taxon>Fungi</taxon>
        <taxon>Fungi incertae sedis</taxon>
        <taxon>Mucoromycota</taxon>
        <taxon>Glomeromycotina</taxon>
        <taxon>Glomeromycetes</taxon>
        <taxon>Glomerales</taxon>
        <taxon>Glomeraceae</taxon>
        <taxon>Funneliformis</taxon>
    </lineage>
</organism>
<feature type="non-terminal residue" evidence="1">
    <location>
        <position position="1"/>
    </location>
</feature>
<comment type="caution">
    <text evidence="1">The sequence shown here is derived from an EMBL/GenBank/DDBJ whole genome shotgun (WGS) entry which is preliminary data.</text>
</comment>
<dbReference type="EMBL" id="CAJVPQ010016056">
    <property type="protein sequence ID" value="CAG8744580.1"/>
    <property type="molecule type" value="Genomic_DNA"/>
</dbReference>
<dbReference type="Proteomes" id="UP000789570">
    <property type="component" value="Unassembled WGS sequence"/>
</dbReference>
<evidence type="ECO:0000313" key="2">
    <source>
        <dbReference type="Proteomes" id="UP000789570"/>
    </source>
</evidence>
<reference evidence="1" key="1">
    <citation type="submission" date="2021-06" db="EMBL/GenBank/DDBJ databases">
        <authorList>
            <person name="Kallberg Y."/>
            <person name="Tangrot J."/>
            <person name="Rosling A."/>
        </authorList>
    </citation>
    <scope>NUCLEOTIDE SEQUENCE</scope>
    <source>
        <strain evidence="1">UK204</strain>
    </source>
</reference>
<name>A0A9N9IPQ5_9GLOM</name>
<protein>
    <submittedName>
        <fullName evidence="1">6400_t:CDS:1</fullName>
    </submittedName>
</protein>
<sequence length="47" mass="5381">TNNRHAIKRKNRTWMVVDYSAGLCVIDLHNDAKAFDFTIKDDSAAEE</sequence>
<gene>
    <name evidence="1" type="ORF">FCALED_LOCUS15867</name>
</gene>
<keyword evidence="2" id="KW-1185">Reference proteome</keyword>